<dbReference type="Proteomes" id="UP000602510">
    <property type="component" value="Unassembled WGS sequence"/>
</dbReference>
<dbReference type="PANTHER" id="PTHR13510">
    <property type="entry name" value="FYVE-FINGER-CONTAINING RAB5 EFFECTOR PROTEIN RABENOSYN-5-RELATED"/>
    <property type="match status" value="1"/>
</dbReference>
<name>A0A833SW37_PHYIN</name>
<accession>A0A833SW37</accession>
<dbReference type="EMBL" id="WSZM01000449">
    <property type="protein sequence ID" value="KAF4032924.1"/>
    <property type="molecule type" value="Genomic_DNA"/>
</dbReference>
<organism evidence="1 2">
    <name type="scientific">Phytophthora infestans</name>
    <name type="common">Potato late blight agent</name>
    <name type="synonym">Botrytis infestans</name>
    <dbReference type="NCBI Taxonomy" id="4787"/>
    <lineage>
        <taxon>Eukaryota</taxon>
        <taxon>Sar</taxon>
        <taxon>Stramenopiles</taxon>
        <taxon>Oomycota</taxon>
        <taxon>Peronosporomycetes</taxon>
        <taxon>Peronosporales</taxon>
        <taxon>Peronosporaceae</taxon>
        <taxon>Phytophthora</taxon>
    </lineage>
</organism>
<evidence type="ECO:0000313" key="1">
    <source>
        <dbReference type="EMBL" id="KAF4032924.1"/>
    </source>
</evidence>
<dbReference type="PANTHER" id="PTHR13510:SF44">
    <property type="entry name" value="RABENOSYN-5"/>
    <property type="match status" value="1"/>
</dbReference>
<dbReference type="AlphaFoldDB" id="A0A833SW37"/>
<evidence type="ECO:0000313" key="2">
    <source>
        <dbReference type="Proteomes" id="UP000602510"/>
    </source>
</evidence>
<dbReference type="InterPro" id="IPR052727">
    <property type="entry name" value="Rab4/Rab5_effector"/>
</dbReference>
<gene>
    <name evidence="1" type="ORF">GN244_ATG15181</name>
</gene>
<comment type="caution">
    <text evidence="1">The sequence shown here is derived from an EMBL/GenBank/DDBJ whole genome shotgun (WGS) entry which is preliminary data.</text>
</comment>
<sequence>MNDQRFILNPFGELTLTAEDRARLVEITDEIIMAKFEEYEEHLNIGKQVDLKRWKKFAKSGPTTTYLERKSSTPNTKLPSC</sequence>
<protein>
    <submittedName>
        <fullName evidence="1">Uncharacterized protein</fullName>
    </submittedName>
</protein>
<reference evidence="1" key="1">
    <citation type="submission" date="2020-04" db="EMBL/GenBank/DDBJ databases">
        <title>Hybrid Assembly of Korean Phytophthora infestans isolates.</title>
        <authorList>
            <person name="Prokchorchik M."/>
            <person name="Lee Y."/>
            <person name="Seo J."/>
            <person name="Cho J.-H."/>
            <person name="Park Y.-E."/>
            <person name="Jang D.-C."/>
            <person name="Im J.-S."/>
            <person name="Choi J.-G."/>
            <person name="Park H.-J."/>
            <person name="Lee G.-B."/>
            <person name="Lee Y.-G."/>
            <person name="Hong S.-Y."/>
            <person name="Cho K."/>
            <person name="Sohn K.H."/>
        </authorList>
    </citation>
    <scope>NUCLEOTIDE SEQUENCE</scope>
    <source>
        <strain evidence="1">KR_1_A1</strain>
    </source>
</reference>
<proteinExistence type="predicted"/>
<keyword evidence="2" id="KW-1185">Reference proteome</keyword>